<dbReference type="Proteomes" id="UP000501705">
    <property type="component" value="Chromosome"/>
</dbReference>
<dbReference type="InterPro" id="IPR035905">
    <property type="entry name" value="Barstar-like_sf"/>
</dbReference>
<reference evidence="3 4" key="1">
    <citation type="journal article" date="2019" name="ACS Chem. Biol.">
        <title>Identification and Mobilization of a Cryptic Antibiotic Biosynthesis Gene Locus from a Human-Pathogenic Nocardia Isolate.</title>
        <authorList>
            <person name="Herisse M."/>
            <person name="Ishida K."/>
            <person name="Porter J.L."/>
            <person name="Howden B."/>
            <person name="Hertweck C."/>
            <person name="Stinear T.P."/>
            <person name="Pidot S.J."/>
        </authorList>
    </citation>
    <scope>NUCLEOTIDE SEQUENCE [LARGE SCALE GENOMIC DNA]</scope>
    <source>
        <strain evidence="3 4">AUSMDU00024985</strain>
    </source>
</reference>
<dbReference type="InterPro" id="IPR000468">
    <property type="entry name" value="Barstar"/>
</dbReference>
<feature type="domain" description="Barstar (barnase inhibitor)" evidence="2">
    <location>
        <begin position="33"/>
        <end position="82"/>
    </location>
</feature>
<dbReference type="EMBL" id="CP046171">
    <property type="protein sequence ID" value="QIS02446.1"/>
    <property type="molecule type" value="Genomic_DNA"/>
</dbReference>
<dbReference type="Pfam" id="PF01337">
    <property type="entry name" value="Barstar"/>
    <property type="match status" value="1"/>
</dbReference>
<proteinExistence type="inferred from homology"/>
<evidence type="ECO:0000313" key="3">
    <source>
        <dbReference type="EMBL" id="QIS02446.1"/>
    </source>
</evidence>
<evidence type="ECO:0000256" key="1">
    <source>
        <dbReference type="ARBA" id="ARBA00006845"/>
    </source>
</evidence>
<gene>
    <name evidence="3" type="ORF">F5X71_09020</name>
</gene>
<evidence type="ECO:0000313" key="4">
    <source>
        <dbReference type="Proteomes" id="UP000501705"/>
    </source>
</evidence>
<evidence type="ECO:0000259" key="2">
    <source>
        <dbReference type="Pfam" id="PF01337"/>
    </source>
</evidence>
<dbReference type="Gene3D" id="3.30.370.10">
    <property type="entry name" value="Barstar-like"/>
    <property type="match status" value="1"/>
</dbReference>
<name>A0A6G9XNG0_NOCBR</name>
<organism evidence="3 4">
    <name type="scientific">Nocardia brasiliensis</name>
    <dbReference type="NCBI Taxonomy" id="37326"/>
    <lineage>
        <taxon>Bacteria</taxon>
        <taxon>Bacillati</taxon>
        <taxon>Actinomycetota</taxon>
        <taxon>Actinomycetes</taxon>
        <taxon>Mycobacteriales</taxon>
        <taxon>Nocardiaceae</taxon>
        <taxon>Nocardia</taxon>
    </lineage>
</organism>
<dbReference type="SUPFAM" id="SSF52038">
    <property type="entry name" value="Barstar-related"/>
    <property type="match status" value="1"/>
</dbReference>
<comment type="similarity">
    <text evidence="1">Belongs to the barstar family.</text>
</comment>
<protein>
    <recommendedName>
        <fullName evidence="2">Barstar (barnase inhibitor) domain-containing protein</fullName>
    </recommendedName>
</protein>
<accession>A0A6G9XNG0</accession>
<dbReference type="RefSeq" id="WP_167461537.1">
    <property type="nucleotide sequence ID" value="NZ_CP046171.1"/>
</dbReference>
<dbReference type="AlphaFoldDB" id="A0A6G9XNG0"/>
<sequence length="107" mass="12797">MVDRSSDLPFEVVQARLADFSQTEGRVADEGYRVVHVRGQRMRTTTELFAEFAAAFQFPWYFGQNWAAFDECMTDLDDWLPPVRRDTRSRCGTRMRPWRKTRRPWLF</sequence>